<proteinExistence type="predicted"/>
<evidence type="ECO:0000313" key="2">
    <source>
        <dbReference type="EMBL" id="QJH93413.1"/>
    </source>
</evidence>
<dbReference type="EMBL" id="MT144588">
    <property type="protein sequence ID" value="QJH93413.1"/>
    <property type="molecule type" value="Genomic_DNA"/>
</dbReference>
<gene>
    <name evidence="1" type="ORF">TM448A00064_0022</name>
    <name evidence="2" type="ORF">TM448B00061_0033</name>
</gene>
<dbReference type="AlphaFoldDB" id="A0A6H1Z7J0"/>
<accession>A0A6H1Z7J0</accession>
<reference evidence="1" key="1">
    <citation type="submission" date="2020-03" db="EMBL/GenBank/DDBJ databases">
        <title>The deep terrestrial virosphere.</title>
        <authorList>
            <person name="Holmfeldt K."/>
            <person name="Nilsson E."/>
            <person name="Simone D."/>
            <person name="Lopez-Fernandez M."/>
            <person name="Wu X."/>
            <person name="de Brujin I."/>
            <person name="Lundin D."/>
            <person name="Andersson A."/>
            <person name="Bertilsson S."/>
            <person name="Dopson M."/>
        </authorList>
    </citation>
    <scope>NUCLEOTIDE SEQUENCE</scope>
    <source>
        <strain evidence="1">TM448A00064</strain>
        <strain evidence="2">TM448B00061</strain>
    </source>
</reference>
<dbReference type="EMBL" id="MT143971">
    <property type="protein sequence ID" value="QJA43843.1"/>
    <property type="molecule type" value="Genomic_DNA"/>
</dbReference>
<name>A0A6H1Z7J0_9ZZZZ</name>
<protein>
    <submittedName>
        <fullName evidence="1">Uncharacterized protein</fullName>
    </submittedName>
</protein>
<organism evidence="1">
    <name type="scientific">viral metagenome</name>
    <dbReference type="NCBI Taxonomy" id="1070528"/>
    <lineage>
        <taxon>unclassified sequences</taxon>
        <taxon>metagenomes</taxon>
        <taxon>organismal metagenomes</taxon>
    </lineage>
</organism>
<evidence type="ECO:0000313" key="1">
    <source>
        <dbReference type="EMBL" id="QJA43843.1"/>
    </source>
</evidence>
<sequence>MSRYTINLIQGPDEGDWTFRVRPDKAGSPGHIFNLPQDVGITYDLVVLEAQQLVEPGAKLTVSKEVHDLLNRRGFDRKLAVQQLTESLRQQLHQVNHKISVKHAKEVARNLVEMLPMLGRRT</sequence>